<organism evidence="1 2">
    <name type="scientific">Malus baccata</name>
    <name type="common">Siberian crab apple</name>
    <name type="synonym">Pyrus baccata</name>
    <dbReference type="NCBI Taxonomy" id="106549"/>
    <lineage>
        <taxon>Eukaryota</taxon>
        <taxon>Viridiplantae</taxon>
        <taxon>Streptophyta</taxon>
        <taxon>Embryophyta</taxon>
        <taxon>Tracheophyta</taxon>
        <taxon>Spermatophyta</taxon>
        <taxon>Magnoliopsida</taxon>
        <taxon>eudicotyledons</taxon>
        <taxon>Gunneridae</taxon>
        <taxon>Pentapetalae</taxon>
        <taxon>rosids</taxon>
        <taxon>fabids</taxon>
        <taxon>Rosales</taxon>
        <taxon>Rosaceae</taxon>
        <taxon>Amygdaloideae</taxon>
        <taxon>Maleae</taxon>
        <taxon>Malus</taxon>
    </lineage>
</organism>
<keyword evidence="2" id="KW-1185">Reference proteome</keyword>
<reference evidence="1 2" key="1">
    <citation type="journal article" date="2019" name="G3 (Bethesda)">
        <title>Sequencing of a Wild Apple (Malus baccata) Genome Unravels the Differences Between Cultivated and Wild Apple Species Regarding Disease Resistance and Cold Tolerance.</title>
        <authorList>
            <person name="Chen X."/>
        </authorList>
    </citation>
    <scope>NUCLEOTIDE SEQUENCE [LARGE SCALE GENOMIC DNA]</scope>
    <source>
        <strain evidence="2">cv. Shandingzi</strain>
        <tissue evidence="1">Leaves</tissue>
    </source>
</reference>
<gene>
    <name evidence="1" type="ORF">C1H46_031563</name>
</gene>
<sequence>MKVKNVITLFLSKALVLLQIGHVIASGTSKLLLVLKCRDMIQMWMDRWQSFYPPTRLSPSIMETRNQAPLLKS</sequence>
<dbReference type="AlphaFoldDB" id="A0A540L9B0"/>
<proteinExistence type="predicted"/>
<protein>
    <submittedName>
        <fullName evidence="1">Uncharacterized protein</fullName>
    </submittedName>
</protein>
<evidence type="ECO:0000313" key="1">
    <source>
        <dbReference type="EMBL" id="TQD82899.1"/>
    </source>
</evidence>
<evidence type="ECO:0000313" key="2">
    <source>
        <dbReference type="Proteomes" id="UP000315295"/>
    </source>
</evidence>
<comment type="caution">
    <text evidence="1">The sequence shown here is derived from an EMBL/GenBank/DDBJ whole genome shotgun (WGS) entry which is preliminary data.</text>
</comment>
<dbReference type="Proteomes" id="UP000315295">
    <property type="component" value="Unassembled WGS sequence"/>
</dbReference>
<dbReference type="EMBL" id="VIEB01000703">
    <property type="protein sequence ID" value="TQD82899.1"/>
    <property type="molecule type" value="Genomic_DNA"/>
</dbReference>
<accession>A0A540L9B0</accession>
<name>A0A540L9B0_MALBA</name>